<keyword evidence="2" id="KW-1133">Transmembrane helix</keyword>
<evidence type="ECO:0000256" key="1">
    <source>
        <dbReference type="SAM" id="MobiDB-lite"/>
    </source>
</evidence>
<gene>
    <name evidence="3" type="ORF">UFOPK3376_01967</name>
</gene>
<keyword evidence="2" id="KW-0472">Membrane</keyword>
<dbReference type="AlphaFoldDB" id="A0A6J7EZI1"/>
<feature type="transmembrane region" description="Helical" evidence="2">
    <location>
        <begin position="351"/>
        <end position="369"/>
    </location>
</feature>
<dbReference type="EMBL" id="CAFBLP010000052">
    <property type="protein sequence ID" value="CAB4884753.1"/>
    <property type="molecule type" value="Genomic_DNA"/>
</dbReference>
<feature type="region of interest" description="Disordered" evidence="1">
    <location>
        <begin position="1"/>
        <end position="26"/>
    </location>
</feature>
<protein>
    <submittedName>
        <fullName evidence="3">Unannotated protein</fullName>
    </submittedName>
</protein>
<keyword evidence="2" id="KW-0812">Transmembrane</keyword>
<feature type="transmembrane region" description="Helical" evidence="2">
    <location>
        <begin position="326"/>
        <end position="344"/>
    </location>
</feature>
<feature type="transmembrane region" description="Helical" evidence="2">
    <location>
        <begin position="132"/>
        <end position="151"/>
    </location>
</feature>
<accession>A0A6J7EZI1</accession>
<feature type="transmembrane region" description="Helical" evidence="2">
    <location>
        <begin position="301"/>
        <end position="320"/>
    </location>
</feature>
<name>A0A6J7EZI1_9ZZZZ</name>
<organism evidence="3">
    <name type="scientific">freshwater metagenome</name>
    <dbReference type="NCBI Taxonomy" id="449393"/>
    <lineage>
        <taxon>unclassified sequences</taxon>
        <taxon>metagenomes</taxon>
        <taxon>ecological metagenomes</taxon>
    </lineage>
</organism>
<proteinExistence type="predicted"/>
<sequence length="505" mass="53581">MSSSPPDEVGSTSITATTTDPDDAMAPHRSRVTWRAIAVSACAAVLLHLPALFRTAALNSDEATIATVARMMRHGAGLYAGTVDRKPPGAFVLYRLLEPAFGSWTLAAARWFALVAIIAAAWTIALEARRRWPAVSPLAVALLFIVAFALLPAEDSRAVGFELLATLPAVGAFVLGARGRTVLAGIALGLAALFKQPMLLGALPLTAQCLGFAAPWSRRVLRLAIAGLACAATITAGLAPFGFHEAFSWFAGNGDNYLGGTRLSTVIVVGLEQVGTIVALTAGIMIFAALAWGRRRLPMDLAVWVISGAFATAIGLRFVLHYFNQLLPALVLAAAPALVGRQIFRRRWPRLAVVCLAGAATFSMITVLSPDTFHDLPNVDRVAAAIRERTSPGDKVFVWGQAPEIYWLSRRDPATRYPHVGFVTGITPKRPGVPAYVLSMPGAAANLLADLQANHPAIIVDAAIASVRGGDRYPLATSPIEQFVHSHYCATDVIDGMTLLTPCTK</sequence>
<feature type="transmembrane region" description="Helical" evidence="2">
    <location>
        <begin position="101"/>
        <end position="125"/>
    </location>
</feature>
<evidence type="ECO:0000313" key="3">
    <source>
        <dbReference type="EMBL" id="CAB4884753.1"/>
    </source>
</evidence>
<evidence type="ECO:0000256" key="2">
    <source>
        <dbReference type="SAM" id="Phobius"/>
    </source>
</evidence>
<feature type="compositionally biased region" description="Polar residues" evidence="1">
    <location>
        <begin position="1"/>
        <end position="14"/>
    </location>
</feature>
<feature type="transmembrane region" description="Helical" evidence="2">
    <location>
        <begin position="32"/>
        <end position="53"/>
    </location>
</feature>
<feature type="transmembrane region" description="Helical" evidence="2">
    <location>
        <begin position="263"/>
        <end position="289"/>
    </location>
</feature>
<reference evidence="3" key="1">
    <citation type="submission" date="2020-05" db="EMBL/GenBank/DDBJ databases">
        <authorList>
            <person name="Chiriac C."/>
            <person name="Salcher M."/>
            <person name="Ghai R."/>
            <person name="Kavagutti S V."/>
        </authorList>
    </citation>
    <scope>NUCLEOTIDE SEQUENCE</scope>
</reference>
<feature type="transmembrane region" description="Helical" evidence="2">
    <location>
        <begin position="220"/>
        <end position="243"/>
    </location>
</feature>